<organism evidence="2 3">
    <name type="scientific">Actinomyces viscosus</name>
    <dbReference type="NCBI Taxonomy" id="1656"/>
    <lineage>
        <taxon>Bacteria</taxon>
        <taxon>Bacillati</taxon>
        <taxon>Actinomycetota</taxon>
        <taxon>Actinomycetes</taxon>
        <taxon>Actinomycetales</taxon>
        <taxon>Actinomycetaceae</taxon>
        <taxon>Actinomyces</taxon>
    </lineage>
</organism>
<protein>
    <submittedName>
        <fullName evidence="2">L-xylulose 5-phosphate 3-epimerase</fullName>
    </submittedName>
</protein>
<dbReference type="KEGG" id="avc:NCTC10951_00070"/>
<dbReference type="Pfam" id="PF01261">
    <property type="entry name" value="AP_endonuc_2"/>
    <property type="match status" value="1"/>
</dbReference>
<dbReference type="AlphaFoldDB" id="A0A448PH02"/>
<gene>
    <name evidence="2" type="ORF">NCTC10951_00070</name>
</gene>
<accession>A0A448PH02</accession>
<dbReference type="Gene3D" id="3.20.20.150">
    <property type="entry name" value="Divalent-metal-dependent TIM barrel enzymes"/>
    <property type="match status" value="1"/>
</dbReference>
<feature type="domain" description="Xylose isomerase-like TIM barrel" evidence="1">
    <location>
        <begin position="31"/>
        <end position="281"/>
    </location>
</feature>
<dbReference type="Proteomes" id="UP000268658">
    <property type="component" value="Chromosome"/>
</dbReference>
<dbReference type="InterPro" id="IPR013022">
    <property type="entry name" value="Xyl_isomerase-like_TIM-brl"/>
</dbReference>
<name>A0A448PH02_ACTVI</name>
<sequence length="299" mass="34448">MAVGPREETSLVDIALDPNMYYRTMSTVRTLDKAAELGFEYVELSPNADFHFWHHRPAADDAFVAELNRAQKETGVKVRTLNPVFNWSSPDEEERRAQVSNWRRLLELADQIDVREITSEFSGDRNQARRSEEQWFRSIEELIPDFERYGIRLNMEAHPYDFVELHDPALNLVRAVNKDWLGYEFCCPHAFHLSDGAGDVERMIRTAHEAGKLREVHIADGFNHRANDGNRYIVNPPGADVTVHQHNEVGNGEVDWDAVFSTLRDIDFDGVLSVCVFGWHEHADDINRRVLARLHKELG</sequence>
<dbReference type="PANTHER" id="PTHR12110">
    <property type="entry name" value="HYDROXYPYRUVATE ISOMERASE"/>
    <property type="match status" value="1"/>
</dbReference>
<dbReference type="SUPFAM" id="SSF51658">
    <property type="entry name" value="Xylose isomerase-like"/>
    <property type="match status" value="1"/>
</dbReference>
<reference evidence="2 3" key="1">
    <citation type="submission" date="2018-12" db="EMBL/GenBank/DDBJ databases">
        <authorList>
            <consortium name="Pathogen Informatics"/>
        </authorList>
    </citation>
    <scope>NUCLEOTIDE SEQUENCE [LARGE SCALE GENOMIC DNA]</scope>
    <source>
        <strain evidence="2 3">NCTC10951</strain>
    </source>
</reference>
<proteinExistence type="predicted"/>
<dbReference type="PANTHER" id="PTHR12110:SF21">
    <property type="entry name" value="XYLOSE ISOMERASE-LIKE TIM BARREL DOMAIN-CONTAINING PROTEIN"/>
    <property type="match status" value="1"/>
</dbReference>
<evidence type="ECO:0000259" key="1">
    <source>
        <dbReference type="Pfam" id="PF01261"/>
    </source>
</evidence>
<evidence type="ECO:0000313" key="2">
    <source>
        <dbReference type="EMBL" id="VEI14217.1"/>
    </source>
</evidence>
<evidence type="ECO:0000313" key="3">
    <source>
        <dbReference type="Proteomes" id="UP000268658"/>
    </source>
</evidence>
<dbReference type="EMBL" id="LR134477">
    <property type="protein sequence ID" value="VEI14217.1"/>
    <property type="molecule type" value="Genomic_DNA"/>
</dbReference>
<dbReference type="InterPro" id="IPR036237">
    <property type="entry name" value="Xyl_isomerase-like_sf"/>
</dbReference>
<dbReference type="InterPro" id="IPR050312">
    <property type="entry name" value="IolE/XylAMocC-like"/>
</dbReference>